<keyword evidence="3" id="KW-1185">Reference proteome</keyword>
<proteinExistence type="predicted"/>
<dbReference type="InterPro" id="IPR027417">
    <property type="entry name" value="P-loop_NTPase"/>
</dbReference>
<dbReference type="Gene3D" id="3.40.50.300">
    <property type="entry name" value="P-loop containing nucleotide triphosphate hydrolases"/>
    <property type="match status" value="1"/>
</dbReference>
<feature type="coiled-coil region" evidence="1">
    <location>
        <begin position="299"/>
        <end position="419"/>
    </location>
</feature>
<dbReference type="EMBL" id="CAVNYO010000138">
    <property type="protein sequence ID" value="CAK5268330.1"/>
    <property type="molecule type" value="Genomic_DNA"/>
</dbReference>
<comment type="caution">
    <text evidence="2">The sequence shown here is derived from an EMBL/GenBank/DDBJ whole genome shotgun (WGS) entry which is preliminary data.</text>
</comment>
<dbReference type="AlphaFoldDB" id="A0AAD2JY39"/>
<evidence type="ECO:0000313" key="3">
    <source>
        <dbReference type="Proteomes" id="UP001295794"/>
    </source>
</evidence>
<protein>
    <recommendedName>
        <fullName evidence="4">G domain-containing protein</fullName>
    </recommendedName>
</protein>
<evidence type="ECO:0000256" key="1">
    <source>
        <dbReference type="SAM" id="Coils"/>
    </source>
</evidence>
<evidence type="ECO:0008006" key="4">
    <source>
        <dbReference type="Google" id="ProtNLM"/>
    </source>
</evidence>
<accession>A0AAD2JY39</accession>
<dbReference type="Proteomes" id="UP001295794">
    <property type="component" value="Unassembled WGS sequence"/>
</dbReference>
<gene>
    <name evidence="2" type="ORF">MYCIT1_LOCUS11484</name>
</gene>
<name>A0AAD2JY39_9AGAR</name>
<dbReference type="SUPFAM" id="SSF52540">
    <property type="entry name" value="P-loop containing nucleoside triphosphate hydrolases"/>
    <property type="match status" value="1"/>
</dbReference>
<keyword evidence="1" id="KW-0175">Coiled coil</keyword>
<sequence length="448" mass="50644">MHRPPAPNDTPVSAVAHTYRPFYLPSKDSSIPADNYVATTKEYLKNENTYSPFYVNLSSASGSPCSFSDRTAQSQIPREKAVSVSAALPTEPQVEELAIAKRKFINLVSGSSLGVGRGLKSCTSAVQVSPEFELDGRMVTLIDTPGFDDTSKSDVDILNMIALFLAESFKDGRKLAGVIYMHRISDFRMGGISRRNFKMFRELCGDSTLKNVVIATNMWGEVNHEVGEAREMELATDDAFFRPVLDKGARMLRHDDGLSSAHAIIRHLLQNKPRPLRIQRELVEEKKDLARTAAGQELDRELAEQMVKHKNEMQALEATLNEAIKEKDEEYRRDLQLEMHKFEQELGRMQKDSEKLASESAQKSTELEHRLHEMDEQRAQDELAAARYREQIATLDQSLEQTANRNVEVQADLQRQLREARDRLEQVPRHGGFFVNLGTALDKLFGIH</sequence>
<organism evidence="2 3">
    <name type="scientific">Mycena citricolor</name>
    <dbReference type="NCBI Taxonomy" id="2018698"/>
    <lineage>
        <taxon>Eukaryota</taxon>
        <taxon>Fungi</taxon>
        <taxon>Dikarya</taxon>
        <taxon>Basidiomycota</taxon>
        <taxon>Agaricomycotina</taxon>
        <taxon>Agaricomycetes</taxon>
        <taxon>Agaricomycetidae</taxon>
        <taxon>Agaricales</taxon>
        <taxon>Marasmiineae</taxon>
        <taxon>Mycenaceae</taxon>
        <taxon>Mycena</taxon>
    </lineage>
</organism>
<evidence type="ECO:0000313" key="2">
    <source>
        <dbReference type="EMBL" id="CAK5268330.1"/>
    </source>
</evidence>
<reference evidence="2" key="1">
    <citation type="submission" date="2023-11" db="EMBL/GenBank/DDBJ databases">
        <authorList>
            <person name="De Vega J J."/>
            <person name="De Vega J J."/>
        </authorList>
    </citation>
    <scope>NUCLEOTIDE SEQUENCE</scope>
</reference>